<keyword evidence="1" id="KW-0812">Transmembrane</keyword>
<dbReference type="Proteomes" id="UP000177838">
    <property type="component" value="Unassembled WGS sequence"/>
</dbReference>
<comment type="caution">
    <text evidence="2">The sequence shown here is derived from an EMBL/GenBank/DDBJ whole genome shotgun (WGS) entry which is preliminary data.</text>
</comment>
<keyword evidence="1" id="KW-0472">Membrane</keyword>
<dbReference type="AlphaFoldDB" id="A0A1G2QH50"/>
<evidence type="ECO:0000313" key="2">
    <source>
        <dbReference type="EMBL" id="OHA59964.1"/>
    </source>
</evidence>
<evidence type="ECO:0008006" key="4">
    <source>
        <dbReference type="Google" id="ProtNLM"/>
    </source>
</evidence>
<dbReference type="EMBL" id="MHTK01000003">
    <property type="protein sequence ID" value="OHA59964.1"/>
    <property type="molecule type" value="Genomic_DNA"/>
</dbReference>
<dbReference type="STRING" id="1802439.A2589_03625"/>
<keyword evidence="1" id="KW-1133">Transmembrane helix</keyword>
<evidence type="ECO:0000256" key="1">
    <source>
        <dbReference type="SAM" id="Phobius"/>
    </source>
</evidence>
<organism evidence="2 3">
    <name type="scientific">Candidatus Vogelbacteria bacterium RIFOXYD1_FULL_46_19</name>
    <dbReference type="NCBI Taxonomy" id="1802439"/>
    <lineage>
        <taxon>Bacteria</taxon>
        <taxon>Candidatus Vogeliibacteriota</taxon>
    </lineage>
</organism>
<sequence length="179" mass="19307">MLNGNVSHTTSNLFKVDITHFYLKNIMNGRTVVVIVVVLLILIIGWAFYAQTSGEPNDLDGDFFGNNNNMDFVTQDVEGEITNIDRSQIIVDGPTLISLETEAGIQYEVAVPSMGINLCAAAGSLEDTAELMVGERIEVRGQLNGEGQIVPCESPLDYLRLMTADDNSTATTTATSTAS</sequence>
<accession>A0A1G2QH50</accession>
<name>A0A1G2QH50_9BACT</name>
<evidence type="ECO:0000313" key="3">
    <source>
        <dbReference type="Proteomes" id="UP000177838"/>
    </source>
</evidence>
<proteinExistence type="predicted"/>
<gene>
    <name evidence="2" type="ORF">A2589_03625</name>
</gene>
<protein>
    <recommendedName>
        <fullName evidence="4">DUF5666 domain-containing protein</fullName>
    </recommendedName>
</protein>
<feature type="transmembrane region" description="Helical" evidence="1">
    <location>
        <begin position="31"/>
        <end position="49"/>
    </location>
</feature>
<reference evidence="2 3" key="1">
    <citation type="journal article" date="2016" name="Nat. Commun.">
        <title>Thousands of microbial genomes shed light on interconnected biogeochemical processes in an aquifer system.</title>
        <authorList>
            <person name="Anantharaman K."/>
            <person name="Brown C.T."/>
            <person name="Hug L.A."/>
            <person name="Sharon I."/>
            <person name="Castelle C.J."/>
            <person name="Probst A.J."/>
            <person name="Thomas B.C."/>
            <person name="Singh A."/>
            <person name="Wilkins M.J."/>
            <person name="Karaoz U."/>
            <person name="Brodie E.L."/>
            <person name="Williams K.H."/>
            <person name="Hubbard S.S."/>
            <person name="Banfield J.F."/>
        </authorList>
    </citation>
    <scope>NUCLEOTIDE SEQUENCE [LARGE SCALE GENOMIC DNA]</scope>
</reference>